<dbReference type="PANTHER" id="PTHR30621">
    <property type="entry name" value="GLUTAMINE SYNTHETASE ADENYLYLTRANSFERASE"/>
    <property type="match status" value="1"/>
</dbReference>
<dbReference type="CDD" id="cd05401">
    <property type="entry name" value="NT_GlnE_GlnD_like"/>
    <property type="match status" value="2"/>
</dbReference>
<keyword evidence="2 9" id="KW-0548">Nucleotidyltransferase</keyword>
<sequence>MALSRTQLAKAGFTELSEAMECVDSVVAVTGAQPELILTAVSSSADPDRALMWLVRLGQTQPALAVLKKILRKEEATTRLLKILGGSRGLAEFIERHPHTLNVFLNEPQLPGDQEKLRDSLLDSVQATKSIAKLKADQARDALRIRYREHLLSIALWDLNHEDPLSQIEVVTGALSDIAGAALEAGLAVARAEVAEQFSAEQVALVDLAIIGMGKCGARELNYLSDVDVIYVARSRDEAALSTDQALTIATRLAQHTARSIYEVSKEPGLWEVDANLRPEGKDGALVRTLESHMAYYDRWAKDWEFQALLKARPLAGSLELGEQYIASVAPKVWSSASRSNFVEQVQRMRERVTENIPGDDVEYQIKLGPGGLRDIEFTVQLLQLVHGLVDDTVHTRGTLESLQRLSQAGYVGRDEAQSFAHDYRFLRLLEHRMQLRDLTRTHLMPRGEAEQRVLARATGLWNTAAEVVTNWQQTKLEVRELHERLFYRPLLAAVAKLPEETHQLTSDQAEARLAAIGFRDPKGSLKHIAALTSGVSRRAAIQRALLPVMLQWLSEGANPDHGLLSFRLLSEQLGESHWFLRMLRDSAGAAQRLTQVLSGSRYVSDLMELIPESAAWFDGDEELQPTPAEVLSAEVLSILARHHEDDEAARKAVRSMRRREVLRLAIGGILNVLTIDQISQGLSDVTTAALSGYLGISLRESQQNPEFAVIAMGRYGGQELGFDSDADVIYVYRGTPECDGEAAQKRAERIILRIKELAEDPRLPFDIDTDLRPEGKNGAIARSLDSYAAYYARWSLMWEAQALLRARAVLGPEQLQSDMMELINSVRYPADISIDDVREIRRIKARVEAERLPQGADPSRHVKLGRGSLSDVEWTVQLLQLQYAHQFPQLQTTSSITALRVAAHEQLISQEDASKLIEAWIFASRVRSGITIWADKATDVLPQDTRDLEGIARLLNYPPGSASRLEEDYLSITRRSRQVVERVFFDFS</sequence>
<accession>A0A173LVY3</accession>
<dbReference type="SUPFAM" id="SSF81301">
    <property type="entry name" value="Nucleotidyltransferase"/>
    <property type="match status" value="2"/>
</dbReference>
<evidence type="ECO:0000259" key="7">
    <source>
        <dbReference type="Pfam" id="PF03710"/>
    </source>
</evidence>
<evidence type="ECO:0000259" key="8">
    <source>
        <dbReference type="Pfam" id="PF08335"/>
    </source>
</evidence>
<evidence type="ECO:0000256" key="4">
    <source>
        <dbReference type="ARBA" id="ARBA00022840"/>
    </source>
</evidence>
<dbReference type="Proteomes" id="UP000243847">
    <property type="component" value="Chromosome sequence1"/>
</dbReference>
<keyword evidence="6" id="KW-0511">Multifunctional enzyme</keyword>
<dbReference type="AlphaFoldDB" id="A0A173LVY3"/>
<dbReference type="InterPro" id="IPR043519">
    <property type="entry name" value="NT_sf"/>
</dbReference>
<evidence type="ECO:0000313" key="10">
    <source>
        <dbReference type="Proteomes" id="UP000243847"/>
    </source>
</evidence>
<dbReference type="SUPFAM" id="SSF81593">
    <property type="entry name" value="Nucleotidyltransferase substrate binding subunit/domain"/>
    <property type="match status" value="2"/>
</dbReference>
<keyword evidence="4" id="KW-0067">ATP-binding</keyword>
<feature type="domain" description="PII-uridylyltransferase/Glutamine-synthetase adenylyltransferase" evidence="8">
    <location>
        <begin position="846"/>
        <end position="984"/>
    </location>
</feature>
<dbReference type="Gene3D" id="1.20.120.330">
    <property type="entry name" value="Nucleotidyltransferases domain 2"/>
    <property type="match status" value="2"/>
</dbReference>
<reference evidence="9 10" key="1">
    <citation type="journal article" date="2016" name="Genome Announc.">
        <title>Complete Genome Sequence of Aurantimicrobium minutum Type Strain KNCT, a Planktonic Ultramicrobacterium Isolated from River Water.</title>
        <authorList>
            <person name="Nakai R."/>
            <person name="Fujisawa T."/>
            <person name="Nakamura Y."/>
            <person name="Nishide H."/>
            <person name="Uchiyama I."/>
            <person name="Baba T."/>
            <person name="Toyoda A."/>
            <person name="Fujiyama A."/>
            <person name="Naganuma T."/>
            <person name="Niki H."/>
        </authorList>
    </citation>
    <scope>NUCLEOTIDE SEQUENCE [LARGE SCALE GENOMIC DNA]</scope>
    <source>
        <strain evidence="9 10">KNC</strain>
    </source>
</reference>
<protein>
    <submittedName>
        <fullName evidence="9">Glutamine synthetase adenylyltransferase</fullName>
    </submittedName>
</protein>
<dbReference type="PANTHER" id="PTHR30621:SF0">
    <property type="entry name" value="BIFUNCTIONAL GLUTAMINE SYNTHETASE ADENYLYLTRANSFERASE_ADENYLYL-REMOVING ENZYME"/>
    <property type="match status" value="1"/>
</dbReference>
<evidence type="ECO:0000256" key="5">
    <source>
        <dbReference type="ARBA" id="ARBA00022842"/>
    </source>
</evidence>
<dbReference type="GO" id="GO:0005524">
    <property type="term" value="F:ATP binding"/>
    <property type="evidence" value="ECO:0007669"/>
    <property type="project" value="UniProtKB-KW"/>
</dbReference>
<dbReference type="EMBL" id="AP017457">
    <property type="protein sequence ID" value="BAU99009.1"/>
    <property type="molecule type" value="Genomic_DNA"/>
</dbReference>
<dbReference type="GO" id="GO:0008882">
    <property type="term" value="F:[glutamate-ammonia-ligase] adenylyltransferase activity"/>
    <property type="evidence" value="ECO:0007669"/>
    <property type="project" value="InterPro"/>
</dbReference>
<keyword evidence="3" id="KW-0547">Nucleotide-binding</keyword>
<feature type="domain" description="Glutamate-ammonia ligase adenylyltransferase repeated" evidence="7">
    <location>
        <begin position="592"/>
        <end position="819"/>
    </location>
</feature>
<feature type="domain" description="Glutamate-ammonia ligase adenylyltransferase repeated" evidence="7">
    <location>
        <begin position="78"/>
        <end position="324"/>
    </location>
</feature>
<dbReference type="InterPro" id="IPR005190">
    <property type="entry name" value="GlnE_rpt_dom"/>
</dbReference>
<proteinExistence type="predicted"/>
<evidence type="ECO:0000256" key="2">
    <source>
        <dbReference type="ARBA" id="ARBA00022695"/>
    </source>
</evidence>
<dbReference type="KEGG" id="amin:AUMI_14670"/>
<dbReference type="InterPro" id="IPR023057">
    <property type="entry name" value="GlnE"/>
</dbReference>
<dbReference type="Gene3D" id="3.30.460.10">
    <property type="entry name" value="Beta Polymerase, domain 2"/>
    <property type="match status" value="2"/>
</dbReference>
<dbReference type="NCBIfam" id="NF010707">
    <property type="entry name" value="PRK14109.1"/>
    <property type="match status" value="1"/>
</dbReference>
<evidence type="ECO:0000313" key="9">
    <source>
        <dbReference type="EMBL" id="BAU99009.1"/>
    </source>
</evidence>
<dbReference type="InterPro" id="IPR013546">
    <property type="entry name" value="PII_UdlTrfase/GS_AdlTrfase"/>
</dbReference>
<dbReference type="Pfam" id="PF08335">
    <property type="entry name" value="GlnD_UR_UTase"/>
    <property type="match status" value="2"/>
</dbReference>
<evidence type="ECO:0000256" key="6">
    <source>
        <dbReference type="ARBA" id="ARBA00023268"/>
    </source>
</evidence>
<evidence type="ECO:0000256" key="1">
    <source>
        <dbReference type="ARBA" id="ARBA00022679"/>
    </source>
</evidence>
<dbReference type="GO" id="GO:0005829">
    <property type="term" value="C:cytosol"/>
    <property type="evidence" value="ECO:0007669"/>
    <property type="project" value="TreeGrafter"/>
</dbReference>
<keyword evidence="5" id="KW-0460">Magnesium</keyword>
<dbReference type="GO" id="GO:0000820">
    <property type="term" value="P:regulation of glutamine family amino acid metabolic process"/>
    <property type="evidence" value="ECO:0007669"/>
    <property type="project" value="TreeGrafter"/>
</dbReference>
<gene>
    <name evidence="9" type="ORF">AUMI_14670</name>
</gene>
<evidence type="ECO:0000256" key="3">
    <source>
        <dbReference type="ARBA" id="ARBA00022741"/>
    </source>
</evidence>
<dbReference type="Pfam" id="PF03710">
    <property type="entry name" value="GlnE"/>
    <property type="match status" value="2"/>
</dbReference>
<name>A0A173LVY3_9MICO</name>
<keyword evidence="1 9" id="KW-0808">Transferase</keyword>
<feature type="domain" description="PII-uridylyltransferase/Glutamine-synthetase adenylyltransferase" evidence="8">
    <location>
        <begin position="347"/>
        <end position="487"/>
    </location>
</feature>
<organism evidence="9 10">
    <name type="scientific">Aurantimicrobium minutum</name>
    <dbReference type="NCBI Taxonomy" id="708131"/>
    <lineage>
        <taxon>Bacteria</taxon>
        <taxon>Bacillati</taxon>
        <taxon>Actinomycetota</taxon>
        <taxon>Actinomycetes</taxon>
        <taxon>Micrococcales</taxon>
        <taxon>Microbacteriaceae</taxon>
        <taxon>Aurantimicrobium</taxon>
    </lineage>
</organism>